<dbReference type="Proteomes" id="UP001602245">
    <property type="component" value="Unassembled WGS sequence"/>
</dbReference>
<comment type="caution">
    <text evidence="2">The sequence shown here is derived from an EMBL/GenBank/DDBJ whole genome shotgun (WGS) entry which is preliminary data.</text>
</comment>
<sequence>MIGLESLRWSLTLAFAAATAFHLARVLRPARADLVSEVLHLFMGGSMIAMIWPWGTSVPASVWITGFTLSTGWFVSRAVLATGRRLAPAYFASATAAMMWMSAAMPAEQHAEMPGMSHEPHQVAGYPAWISAVLGAYLVAAALWWIVRGMHLKPTAPAARSPHWSSVCHATMSAAMGLAFLAMT</sequence>
<reference evidence="2 3" key="1">
    <citation type="submission" date="2024-10" db="EMBL/GenBank/DDBJ databases">
        <title>The Natural Products Discovery Center: Release of the First 8490 Sequenced Strains for Exploring Actinobacteria Biosynthetic Diversity.</title>
        <authorList>
            <person name="Kalkreuter E."/>
            <person name="Kautsar S.A."/>
            <person name="Yang D."/>
            <person name="Bader C.D."/>
            <person name="Teijaro C.N."/>
            <person name="Fluegel L."/>
            <person name="Davis C.M."/>
            <person name="Simpson J.R."/>
            <person name="Lauterbach L."/>
            <person name="Steele A.D."/>
            <person name="Gui C."/>
            <person name="Meng S."/>
            <person name="Li G."/>
            <person name="Viehrig K."/>
            <person name="Ye F."/>
            <person name="Su P."/>
            <person name="Kiefer A.F."/>
            <person name="Nichols A."/>
            <person name="Cepeda A.J."/>
            <person name="Yan W."/>
            <person name="Fan B."/>
            <person name="Jiang Y."/>
            <person name="Adhikari A."/>
            <person name="Zheng C.-J."/>
            <person name="Schuster L."/>
            <person name="Cowan T.M."/>
            <person name="Smanski M.J."/>
            <person name="Chevrette M.G."/>
            <person name="De Carvalho L.P.S."/>
            <person name="Shen B."/>
        </authorList>
    </citation>
    <scope>NUCLEOTIDE SEQUENCE [LARGE SCALE GENOMIC DNA]</scope>
    <source>
        <strain evidence="2 3">NPDC000087</strain>
    </source>
</reference>
<proteinExistence type="predicted"/>
<dbReference type="EMBL" id="JBIAZU010000006">
    <property type="protein sequence ID" value="MFF5294861.1"/>
    <property type="molecule type" value="Genomic_DNA"/>
</dbReference>
<organism evidence="2 3">
    <name type="scientific">Paractinoplanes globisporus</name>
    <dbReference type="NCBI Taxonomy" id="113565"/>
    <lineage>
        <taxon>Bacteria</taxon>
        <taxon>Bacillati</taxon>
        <taxon>Actinomycetota</taxon>
        <taxon>Actinomycetes</taxon>
        <taxon>Micromonosporales</taxon>
        <taxon>Micromonosporaceae</taxon>
        <taxon>Paractinoplanes</taxon>
    </lineage>
</organism>
<feature type="transmembrane region" description="Helical" evidence="1">
    <location>
        <begin position="126"/>
        <end position="147"/>
    </location>
</feature>
<dbReference type="InterPro" id="IPR033458">
    <property type="entry name" value="DUF5134"/>
</dbReference>
<feature type="transmembrane region" description="Helical" evidence="1">
    <location>
        <begin position="60"/>
        <end position="80"/>
    </location>
</feature>
<keyword evidence="1" id="KW-0472">Membrane</keyword>
<keyword evidence="1" id="KW-1133">Transmembrane helix</keyword>
<accession>A0ABW6WPR2</accession>
<dbReference type="Pfam" id="PF17197">
    <property type="entry name" value="DUF5134"/>
    <property type="match status" value="1"/>
</dbReference>
<evidence type="ECO:0000313" key="3">
    <source>
        <dbReference type="Proteomes" id="UP001602245"/>
    </source>
</evidence>
<protein>
    <submittedName>
        <fullName evidence="2">DUF5134 domain-containing protein</fullName>
    </submittedName>
</protein>
<keyword evidence="1" id="KW-0812">Transmembrane</keyword>
<name>A0ABW6WPR2_9ACTN</name>
<keyword evidence="3" id="KW-1185">Reference proteome</keyword>
<feature type="transmembrane region" description="Helical" evidence="1">
    <location>
        <begin position="34"/>
        <end position="54"/>
    </location>
</feature>
<evidence type="ECO:0000256" key="1">
    <source>
        <dbReference type="SAM" id="Phobius"/>
    </source>
</evidence>
<dbReference type="RefSeq" id="WP_020517481.1">
    <property type="nucleotide sequence ID" value="NZ_JBIAZU010000006.1"/>
</dbReference>
<feature type="transmembrane region" description="Helical" evidence="1">
    <location>
        <begin position="87"/>
        <end position="106"/>
    </location>
</feature>
<evidence type="ECO:0000313" key="2">
    <source>
        <dbReference type="EMBL" id="MFF5294861.1"/>
    </source>
</evidence>
<gene>
    <name evidence="2" type="ORF">ACFY35_35920</name>
</gene>
<feature type="transmembrane region" description="Helical" evidence="1">
    <location>
        <begin position="6"/>
        <end position="27"/>
    </location>
</feature>